<keyword evidence="3" id="KW-0732">Signal</keyword>
<dbReference type="AlphaFoldDB" id="A0A1R3T6H5"/>
<evidence type="ECO:0000256" key="4">
    <source>
        <dbReference type="ARBA" id="ARBA00023136"/>
    </source>
</evidence>
<reference evidence="9" key="1">
    <citation type="submission" date="2016-08" db="EMBL/GenBank/DDBJ databases">
        <authorList>
            <person name="Wibberg D."/>
        </authorList>
    </citation>
    <scope>NUCLEOTIDE SEQUENCE [LARGE SCALE GENOMIC DNA]</scope>
</reference>
<evidence type="ECO:0000313" key="9">
    <source>
        <dbReference type="Proteomes" id="UP000187464"/>
    </source>
</evidence>
<dbReference type="Proteomes" id="UP000187464">
    <property type="component" value="Chromosome I"/>
</dbReference>
<dbReference type="GO" id="GO:0009279">
    <property type="term" value="C:cell outer membrane"/>
    <property type="evidence" value="ECO:0007669"/>
    <property type="project" value="UniProtKB-SubCell"/>
</dbReference>
<dbReference type="EMBL" id="LT605205">
    <property type="protein sequence ID" value="SCD19174.1"/>
    <property type="molecule type" value="Genomic_DNA"/>
</dbReference>
<name>A0A1R3T6H5_9BACT</name>
<gene>
    <name evidence="8" type="ORF">PSM36_0340</name>
</gene>
<dbReference type="RefSeq" id="WP_076928511.1">
    <property type="nucleotide sequence ID" value="NZ_LT605205.1"/>
</dbReference>
<dbReference type="InterPro" id="IPR033985">
    <property type="entry name" value="SusD-like_N"/>
</dbReference>
<evidence type="ECO:0000256" key="3">
    <source>
        <dbReference type="ARBA" id="ARBA00022729"/>
    </source>
</evidence>
<sequence length="557" mass="63866">MKNRNYILVLLLITLHVSCSDFLDRYPMDAPSNATFLSNQKEMEMGVISCYNPLWLTYWGLPFNLAFDYATDIGYERNAYGLHTLPQGAATPTVDIIRDYWASFYDGIAYCNYFINNMHNGETNVDPVIFNRLKSEARFLRALYYSYLTELYGDVPLITKVLTVTSQEARTPKSQVVDFILSELTEIVQYLPEENNPLSGKIAKGAALALKARTALYNEKWNDAIDASSKVISMEGEQYIIEKDFSKLFTLAGESSKEIILSVQYLKPYMVHPTYRQLGSRTAGGYTNKKPAYQLQDAFECIDGLPIDKSPLYDPMNPYQNRDPRLEYTLAVPGSVFLGYQFETHGDSVLIWNYRNNTRVNNLEVTNAYGTWTGLCFRKYCNLEDAADPNNSDTNPILIRYAEVLLTYAEAKIKAGQIDQSVLDAINKIRSRESVNMPHVTTTDPQELFQIICRERKVEFAGEGLRLFDIRRWKMAEKVLNEPLLGRMKKTYPGIPHMDEYGNSYYDQSVIASPGESVDYKMRLVDERHFNASRDYLWPIPETEMQANPNMTQNPNY</sequence>
<dbReference type="KEGG" id="psac:PSM36_0340"/>
<protein>
    <submittedName>
        <fullName evidence="8">SusD domain-containing protein</fullName>
    </submittedName>
</protein>
<dbReference type="SUPFAM" id="SSF48452">
    <property type="entry name" value="TPR-like"/>
    <property type="match status" value="1"/>
</dbReference>
<evidence type="ECO:0000259" key="7">
    <source>
        <dbReference type="Pfam" id="PF14322"/>
    </source>
</evidence>
<feature type="domain" description="SusD-like N-terminal" evidence="7">
    <location>
        <begin position="22"/>
        <end position="215"/>
    </location>
</feature>
<evidence type="ECO:0000256" key="1">
    <source>
        <dbReference type="ARBA" id="ARBA00004442"/>
    </source>
</evidence>
<dbReference type="Gene3D" id="1.25.40.390">
    <property type="match status" value="1"/>
</dbReference>
<dbReference type="Pfam" id="PF14322">
    <property type="entry name" value="SusD-like_3"/>
    <property type="match status" value="1"/>
</dbReference>
<proteinExistence type="inferred from homology"/>
<evidence type="ECO:0000313" key="8">
    <source>
        <dbReference type="EMBL" id="SCD19174.1"/>
    </source>
</evidence>
<dbReference type="InterPro" id="IPR011990">
    <property type="entry name" value="TPR-like_helical_dom_sf"/>
</dbReference>
<dbReference type="InterPro" id="IPR012944">
    <property type="entry name" value="SusD_RagB_dom"/>
</dbReference>
<evidence type="ECO:0000256" key="5">
    <source>
        <dbReference type="ARBA" id="ARBA00023237"/>
    </source>
</evidence>
<accession>A0A1R3T6H5</accession>
<evidence type="ECO:0000256" key="2">
    <source>
        <dbReference type="ARBA" id="ARBA00006275"/>
    </source>
</evidence>
<dbReference type="STRING" id="1642647.PSM36_0340"/>
<keyword evidence="9" id="KW-1185">Reference proteome</keyword>
<dbReference type="Pfam" id="PF07980">
    <property type="entry name" value="SusD_RagB"/>
    <property type="match status" value="1"/>
</dbReference>
<feature type="domain" description="RagB/SusD" evidence="6">
    <location>
        <begin position="277"/>
        <end position="557"/>
    </location>
</feature>
<keyword evidence="4" id="KW-0472">Membrane</keyword>
<evidence type="ECO:0000259" key="6">
    <source>
        <dbReference type="Pfam" id="PF07980"/>
    </source>
</evidence>
<keyword evidence="5" id="KW-0998">Cell outer membrane</keyword>
<organism evidence="8 9">
    <name type="scientific">Proteiniphilum saccharofermentans</name>
    <dbReference type="NCBI Taxonomy" id="1642647"/>
    <lineage>
        <taxon>Bacteria</taxon>
        <taxon>Pseudomonadati</taxon>
        <taxon>Bacteroidota</taxon>
        <taxon>Bacteroidia</taxon>
        <taxon>Bacteroidales</taxon>
        <taxon>Dysgonomonadaceae</taxon>
        <taxon>Proteiniphilum</taxon>
    </lineage>
</organism>
<comment type="subcellular location">
    <subcellularLocation>
        <location evidence="1">Cell outer membrane</location>
    </subcellularLocation>
</comment>
<comment type="similarity">
    <text evidence="2">Belongs to the SusD family.</text>
</comment>